<accession>A0A840BLE8</accession>
<evidence type="ECO:0000256" key="7">
    <source>
        <dbReference type="ARBA" id="ARBA00022989"/>
    </source>
</evidence>
<dbReference type="Proteomes" id="UP000561045">
    <property type="component" value="Unassembled WGS sequence"/>
</dbReference>
<evidence type="ECO:0000256" key="5">
    <source>
        <dbReference type="ARBA" id="ARBA00022519"/>
    </source>
</evidence>
<comment type="similarity">
    <text evidence="2 9">Belongs to the GSP I family.</text>
</comment>
<comment type="subunit">
    <text evidence="9">Type II secretion is composed of four main components: the outer membrane complex, the inner membrane complex, the cytoplasmic secretion ATPase and the periplasm-spanning pseudopilus.</text>
</comment>
<proteinExistence type="inferred from homology"/>
<dbReference type="PANTHER" id="PTHR38779">
    <property type="entry name" value="TYPE II SECRETION SYSTEM PROTEIN I-RELATED"/>
    <property type="match status" value="1"/>
</dbReference>
<keyword evidence="5 9" id="KW-0997">Cell inner membrane</keyword>
<reference evidence="11 12" key="1">
    <citation type="submission" date="2020-08" db="EMBL/GenBank/DDBJ databases">
        <title>Genomic Encyclopedia of Type Strains, Phase IV (KMG-IV): sequencing the most valuable type-strain genomes for metagenomic binning, comparative biology and taxonomic classification.</title>
        <authorList>
            <person name="Goeker M."/>
        </authorList>
    </citation>
    <scope>NUCLEOTIDE SEQUENCE [LARGE SCALE GENOMIC DNA]</scope>
    <source>
        <strain evidence="11 12">DSM 106739</strain>
    </source>
</reference>
<keyword evidence="6" id="KW-0812">Transmembrane</keyword>
<comment type="caution">
    <text evidence="11">The sequence shown here is derived from an EMBL/GenBank/DDBJ whole genome shotgun (WGS) entry which is preliminary data.</text>
</comment>
<dbReference type="Gene3D" id="3.30.1300.30">
    <property type="entry name" value="GSPII I/J protein-like"/>
    <property type="match status" value="1"/>
</dbReference>
<evidence type="ECO:0000256" key="2">
    <source>
        <dbReference type="ARBA" id="ARBA00008358"/>
    </source>
</evidence>
<organism evidence="11 12">
    <name type="scientific">Niveibacterium umoris</name>
    <dbReference type="NCBI Taxonomy" id="1193620"/>
    <lineage>
        <taxon>Bacteria</taxon>
        <taxon>Pseudomonadati</taxon>
        <taxon>Pseudomonadota</taxon>
        <taxon>Betaproteobacteria</taxon>
        <taxon>Rhodocyclales</taxon>
        <taxon>Rhodocyclaceae</taxon>
        <taxon>Niveibacterium</taxon>
    </lineage>
</organism>
<keyword evidence="3" id="KW-1003">Cell membrane</keyword>
<evidence type="ECO:0000256" key="9">
    <source>
        <dbReference type="RuleBase" id="RU368030"/>
    </source>
</evidence>
<keyword evidence="4 9" id="KW-0488">Methylation</keyword>
<dbReference type="AlphaFoldDB" id="A0A840BLE8"/>
<dbReference type="EMBL" id="JACIET010000001">
    <property type="protein sequence ID" value="MBB4012388.1"/>
    <property type="molecule type" value="Genomic_DNA"/>
</dbReference>
<evidence type="ECO:0000256" key="1">
    <source>
        <dbReference type="ARBA" id="ARBA00004377"/>
    </source>
</evidence>
<dbReference type="GO" id="GO:0015628">
    <property type="term" value="P:protein secretion by the type II secretion system"/>
    <property type="evidence" value="ECO:0007669"/>
    <property type="project" value="UniProtKB-UniRule"/>
</dbReference>
<comment type="PTM">
    <text evidence="9">Cleaved by prepilin peptidase.</text>
</comment>
<dbReference type="InterPro" id="IPR012902">
    <property type="entry name" value="N_methyl_site"/>
</dbReference>
<evidence type="ECO:0000256" key="3">
    <source>
        <dbReference type="ARBA" id="ARBA00022475"/>
    </source>
</evidence>
<dbReference type="RefSeq" id="WP_183634197.1">
    <property type="nucleotide sequence ID" value="NZ_BAABLE010000011.1"/>
</dbReference>
<sequence length="123" mass="13618">MKRHRGFTLLEVLVALAILAVVLAAGFRAVGLATGSANDLRERLIADWIAQDRLAEHRALGHFLEPGRYEGTVTQAGREFRWREEVKPTPNALFRRVDVSVSLVGDGDHALSRLTGFMVKPLT</sequence>
<feature type="domain" description="Type II secretion system protein GspI C-terminal" evidence="10">
    <location>
        <begin position="40"/>
        <end position="118"/>
    </location>
</feature>
<evidence type="ECO:0000259" key="10">
    <source>
        <dbReference type="Pfam" id="PF02501"/>
    </source>
</evidence>
<keyword evidence="8" id="KW-0472">Membrane</keyword>
<evidence type="ECO:0000256" key="8">
    <source>
        <dbReference type="ARBA" id="ARBA00023136"/>
    </source>
</evidence>
<keyword evidence="7" id="KW-1133">Transmembrane helix</keyword>
<dbReference type="NCBIfam" id="TIGR02532">
    <property type="entry name" value="IV_pilin_GFxxxE"/>
    <property type="match status" value="1"/>
</dbReference>
<dbReference type="GO" id="GO:0015627">
    <property type="term" value="C:type II protein secretion system complex"/>
    <property type="evidence" value="ECO:0007669"/>
    <property type="project" value="UniProtKB-UniRule"/>
</dbReference>
<comment type="subcellular location">
    <subcellularLocation>
        <location evidence="1 9">Cell inner membrane</location>
        <topology evidence="1 9">Single-pass membrane protein</topology>
    </subcellularLocation>
</comment>
<dbReference type="NCBIfam" id="TIGR01707">
    <property type="entry name" value="gspI"/>
    <property type="match status" value="1"/>
</dbReference>
<dbReference type="PROSITE" id="PS00409">
    <property type="entry name" value="PROKAR_NTER_METHYL"/>
    <property type="match status" value="1"/>
</dbReference>
<dbReference type="InterPro" id="IPR045584">
    <property type="entry name" value="Pilin-like"/>
</dbReference>
<dbReference type="InterPro" id="IPR010052">
    <property type="entry name" value="T2SS_protein-GspI"/>
</dbReference>
<dbReference type="SUPFAM" id="SSF54523">
    <property type="entry name" value="Pili subunits"/>
    <property type="match status" value="1"/>
</dbReference>
<evidence type="ECO:0000313" key="12">
    <source>
        <dbReference type="Proteomes" id="UP000561045"/>
    </source>
</evidence>
<protein>
    <recommendedName>
        <fullName evidence="9">Type II secretion system protein I</fullName>
        <shortName evidence="9">T2SS minor pseudopilin I</shortName>
    </recommendedName>
</protein>
<evidence type="ECO:0000256" key="6">
    <source>
        <dbReference type="ARBA" id="ARBA00022692"/>
    </source>
</evidence>
<dbReference type="PANTHER" id="PTHR38779:SF2">
    <property type="entry name" value="TYPE II SECRETION SYSTEM PROTEIN I-RELATED"/>
    <property type="match status" value="1"/>
</dbReference>
<evidence type="ECO:0000313" key="11">
    <source>
        <dbReference type="EMBL" id="MBB4012388.1"/>
    </source>
</evidence>
<dbReference type="Pfam" id="PF07963">
    <property type="entry name" value="N_methyl"/>
    <property type="match status" value="1"/>
</dbReference>
<comment type="function">
    <text evidence="9">Component of the type II secretion system required for the energy-dependent secretion of extracellular factors such as proteases and toxins from the periplasm.</text>
</comment>
<name>A0A840BLE8_9RHOO</name>
<dbReference type="Pfam" id="PF02501">
    <property type="entry name" value="T2SSI"/>
    <property type="match status" value="1"/>
</dbReference>
<gene>
    <name evidence="11" type="ORF">GGR36_001696</name>
</gene>
<evidence type="ECO:0000256" key="4">
    <source>
        <dbReference type="ARBA" id="ARBA00022481"/>
    </source>
</evidence>
<dbReference type="GO" id="GO:0005886">
    <property type="term" value="C:plasma membrane"/>
    <property type="evidence" value="ECO:0007669"/>
    <property type="project" value="UniProtKB-SubCell"/>
</dbReference>
<dbReference type="InterPro" id="IPR003413">
    <property type="entry name" value="T2SS_GspI_C"/>
</dbReference>
<keyword evidence="12" id="KW-1185">Reference proteome</keyword>